<dbReference type="Proteomes" id="UP000253741">
    <property type="component" value="Unassembled WGS sequence"/>
</dbReference>
<dbReference type="Pfam" id="PF03621">
    <property type="entry name" value="MbtH"/>
    <property type="match status" value="1"/>
</dbReference>
<accession>A0A370B565</accession>
<gene>
    <name evidence="2" type="ORF">DVH02_26430</name>
</gene>
<sequence length="52" mass="5745">MDTHLVLENDRGRLSLWPAWGAVPAGWRAVFGPAPHPACLRRVARDGRSAPR</sequence>
<dbReference type="Gene3D" id="3.90.820.10">
    <property type="entry name" value="Structural Genomics, Unknown Function 30-nov-00 1gh9 Mol_id"/>
    <property type="match status" value="1"/>
</dbReference>
<keyword evidence="3" id="KW-1185">Reference proteome</keyword>
<dbReference type="OrthoDB" id="4246686at2"/>
<dbReference type="SMART" id="SM00923">
    <property type="entry name" value="MbtH"/>
    <property type="match status" value="1"/>
</dbReference>
<protein>
    <submittedName>
        <fullName evidence="2">MbtH family protein</fullName>
    </submittedName>
</protein>
<dbReference type="InterPro" id="IPR038020">
    <property type="entry name" value="MbtH-like_sf"/>
</dbReference>
<feature type="domain" description="MbtH-like" evidence="1">
    <location>
        <begin position="2"/>
        <end position="45"/>
    </location>
</feature>
<evidence type="ECO:0000313" key="3">
    <source>
        <dbReference type="Proteomes" id="UP000253741"/>
    </source>
</evidence>
<evidence type="ECO:0000313" key="2">
    <source>
        <dbReference type="EMBL" id="RDG35234.1"/>
    </source>
</evidence>
<reference evidence="2 3" key="1">
    <citation type="submission" date="2018-07" db="EMBL/GenBank/DDBJ databases">
        <title>Streptomyces species from bats.</title>
        <authorList>
            <person name="Dunlap C."/>
        </authorList>
    </citation>
    <scope>NUCLEOTIDE SEQUENCE [LARGE SCALE GENOMIC DNA]</scope>
    <source>
        <strain evidence="2 3">AC230</strain>
    </source>
</reference>
<dbReference type="AlphaFoldDB" id="A0A370B565"/>
<dbReference type="InterPro" id="IPR005153">
    <property type="entry name" value="MbtH-like_dom"/>
</dbReference>
<name>A0A370B565_9ACTN</name>
<organism evidence="2 3">
    <name type="scientific">Streptomyces corynorhini</name>
    <dbReference type="NCBI Taxonomy" id="2282652"/>
    <lineage>
        <taxon>Bacteria</taxon>
        <taxon>Bacillati</taxon>
        <taxon>Actinomycetota</taxon>
        <taxon>Actinomycetes</taxon>
        <taxon>Kitasatosporales</taxon>
        <taxon>Streptomycetaceae</taxon>
        <taxon>Streptomyces</taxon>
    </lineage>
</organism>
<dbReference type="SUPFAM" id="SSF160582">
    <property type="entry name" value="MbtH-like"/>
    <property type="match status" value="1"/>
</dbReference>
<proteinExistence type="predicted"/>
<dbReference type="EMBL" id="QQNA01000242">
    <property type="protein sequence ID" value="RDG35234.1"/>
    <property type="molecule type" value="Genomic_DNA"/>
</dbReference>
<evidence type="ECO:0000259" key="1">
    <source>
        <dbReference type="SMART" id="SM00923"/>
    </source>
</evidence>
<comment type="caution">
    <text evidence="2">The sequence shown here is derived from an EMBL/GenBank/DDBJ whole genome shotgun (WGS) entry which is preliminary data.</text>
</comment>